<name>A0A6I4J0G2_9SPHN</name>
<sequence length="119" mass="12679">MRIGIVLATSALLLAGCVGPPAARELPSTPPVISTAGLERVLGHDAHGLVALFGEPELDVREGEGRKLQFAGPICVLDAYLYPKGRHEPIVTYVDARQPDGRDIDRASCVAALIANRKR</sequence>
<evidence type="ECO:0000313" key="3">
    <source>
        <dbReference type="Proteomes" id="UP000441389"/>
    </source>
</evidence>
<comment type="caution">
    <text evidence="2">The sequence shown here is derived from an EMBL/GenBank/DDBJ whole genome shotgun (WGS) entry which is preliminary data.</text>
</comment>
<reference evidence="2 3" key="1">
    <citation type="submission" date="2019-12" db="EMBL/GenBank/DDBJ databases">
        <authorList>
            <person name="Huq M.A."/>
        </authorList>
    </citation>
    <scope>NUCLEOTIDE SEQUENCE [LARGE SCALE GENOMIC DNA]</scope>
    <source>
        <strain evidence="2 3">MAH-20</strain>
    </source>
</reference>
<dbReference type="RefSeq" id="WP_157026716.1">
    <property type="nucleotide sequence ID" value="NZ_WQMS01000007.1"/>
</dbReference>
<evidence type="ECO:0008006" key="4">
    <source>
        <dbReference type="Google" id="ProtNLM"/>
    </source>
</evidence>
<evidence type="ECO:0000313" key="2">
    <source>
        <dbReference type="EMBL" id="MVO77764.1"/>
    </source>
</evidence>
<feature type="signal peptide" evidence="1">
    <location>
        <begin position="1"/>
        <end position="23"/>
    </location>
</feature>
<protein>
    <recommendedName>
        <fullName evidence="4">Lipoprotein</fullName>
    </recommendedName>
</protein>
<organism evidence="2 3">
    <name type="scientific">Sphingomonas horti</name>
    <dbReference type="NCBI Taxonomy" id="2682842"/>
    <lineage>
        <taxon>Bacteria</taxon>
        <taxon>Pseudomonadati</taxon>
        <taxon>Pseudomonadota</taxon>
        <taxon>Alphaproteobacteria</taxon>
        <taxon>Sphingomonadales</taxon>
        <taxon>Sphingomonadaceae</taxon>
        <taxon>Sphingomonas</taxon>
    </lineage>
</organism>
<dbReference type="PROSITE" id="PS51257">
    <property type="entry name" value="PROKAR_LIPOPROTEIN"/>
    <property type="match status" value="1"/>
</dbReference>
<gene>
    <name evidence="2" type="ORF">GON01_07430</name>
</gene>
<dbReference type="AlphaFoldDB" id="A0A6I4J0G2"/>
<dbReference type="Proteomes" id="UP000441389">
    <property type="component" value="Unassembled WGS sequence"/>
</dbReference>
<dbReference type="EMBL" id="WQMS01000007">
    <property type="protein sequence ID" value="MVO77764.1"/>
    <property type="molecule type" value="Genomic_DNA"/>
</dbReference>
<feature type="chain" id="PRO_5026268099" description="Lipoprotein" evidence="1">
    <location>
        <begin position="24"/>
        <end position="119"/>
    </location>
</feature>
<keyword evidence="1" id="KW-0732">Signal</keyword>
<proteinExistence type="predicted"/>
<accession>A0A6I4J0G2</accession>
<keyword evidence="3" id="KW-1185">Reference proteome</keyword>
<evidence type="ECO:0000256" key="1">
    <source>
        <dbReference type="SAM" id="SignalP"/>
    </source>
</evidence>